<evidence type="ECO:0000313" key="7">
    <source>
        <dbReference type="Proteomes" id="UP001178888"/>
    </source>
</evidence>
<dbReference type="Pfam" id="PF00583">
    <property type="entry name" value="Acetyltransf_1"/>
    <property type="match status" value="2"/>
</dbReference>
<dbReference type="EC" id="2.3.1.-" evidence="4"/>
<reference evidence="4" key="2">
    <citation type="submission" date="2023-08" db="EMBL/GenBank/DDBJ databases">
        <title>Nitrogen cycling bacteria in agricultural field soils.</title>
        <authorList>
            <person name="Jang J."/>
        </authorList>
    </citation>
    <scope>NUCLEOTIDE SEQUENCE</scope>
    <source>
        <strain evidence="4">PS3-36</strain>
    </source>
</reference>
<dbReference type="Gene3D" id="3.40.630.30">
    <property type="match status" value="2"/>
</dbReference>
<dbReference type="PANTHER" id="PTHR43420:SF12">
    <property type="entry name" value="N-ACETYLTRANSFERASE DOMAIN-CONTAINING PROTEIN"/>
    <property type="match status" value="1"/>
</dbReference>
<dbReference type="InterPro" id="IPR016181">
    <property type="entry name" value="Acyl_CoA_acyltransferase"/>
</dbReference>
<sequence length="279" mass="32255">MLTELDLLDIKALQEVCELEGGFHLKLNFDMLENRAENSKDDFFYYENGRLVGFLGSYYFGNKVELCGMVHPNYRRRGIFSKLLEMGLEEVKKRNVRNILLNAPTSSQTAKAFLKNIPCTFTVAEYQMKWHKTELTEDPAIIVRPSISNDDWEAEVQLDVLGFGLYENEARKMQQEIRKDSNEQWLIIEANGRTAGKMRVDEKDGDAWIYGFAIYPELRGKGIGRKALSKVVKMEHQKGLSIFLEVEAKNARALGLYESCGFRSYHSQDYYEFLKVNKN</sequence>
<evidence type="ECO:0000313" key="6">
    <source>
        <dbReference type="Proteomes" id="UP000295132"/>
    </source>
</evidence>
<dbReference type="SUPFAM" id="SSF55729">
    <property type="entry name" value="Acyl-CoA N-acyltransferases (Nat)"/>
    <property type="match status" value="2"/>
</dbReference>
<gene>
    <name evidence="5" type="ORF">E2K98_13475</name>
    <name evidence="4" type="ORF">RCG21_20545</name>
</gene>
<dbReference type="EMBL" id="JAVGVR010000001">
    <property type="protein sequence ID" value="MDQ6598721.1"/>
    <property type="molecule type" value="Genomic_DNA"/>
</dbReference>
<organism evidence="5 6">
    <name type="scientific">Bacillus salipaludis</name>
    <dbReference type="NCBI Taxonomy" id="2547811"/>
    <lineage>
        <taxon>Bacteria</taxon>
        <taxon>Bacillati</taxon>
        <taxon>Bacillota</taxon>
        <taxon>Bacilli</taxon>
        <taxon>Bacillales</taxon>
        <taxon>Bacillaceae</taxon>
        <taxon>Bacillus</taxon>
    </lineage>
</organism>
<dbReference type="InterPro" id="IPR000182">
    <property type="entry name" value="GNAT_dom"/>
</dbReference>
<dbReference type="GO" id="GO:0016747">
    <property type="term" value="F:acyltransferase activity, transferring groups other than amino-acyl groups"/>
    <property type="evidence" value="ECO:0007669"/>
    <property type="project" value="InterPro"/>
</dbReference>
<dbReference type="InterPro" id="IPR050680">
    <property type="entry name" value="YpeA/RimI_acetyltransf"/>
</dbReference>
<reference evidence="5 6" key="1">
    <citation type="submission" date="2019-03" db="EMBL/GenBank/DDBJ databases">
        <title>Bacillus niacini sp. nov. a Nicotinate-Metabolizing Mesophile Isolated from Soil.</title>
        <authorList>
            <person name="Zhang G."/>
        </authorList>
    </citation>
    <scope>NUCLEOTIDE SEQUENCE [LARGE SCALE GENOMIC DNA]</scope>
    <source>
        <strain evidence="5 6">WN066</strain>
    </source>
</reference>
<keyword evidence="2 4" id="KW-0012">Acyltransferase</keyword>
<dbReference type="PANTHER" id="PTHR43420">
    <property type="entry name" value="ACETYLTRANSFERASE"/>
    <property type="match status" value="1"/>
</dbReference>
<dbReference type="Proteomes" id="UP000295132">
    <property type="component" value="Unassembled WGS sequence"/>
</dbReference>
<accession>A0A4R5VQT1</accession>
<dbReference type="RefSeq" id="WP_133334878.1">
    <property type="nucleotide sequence ID" value="NZ_JAVGVR010000001.1"/>
</dbReference>
<evidence type="ECO:0000259" key="3">
    <source>
        <dbReference type="PROSITE" id="PS51186"/>
    </source>
</evidence>
<proteinExistence type="predicted"/>
<keyword evidence="1 5" id="KW-0808">Transferase</keyword>
<dbReference type="PROSITE" id="PS51186">
    <property type="entry name" value="GNAT"/>
    <property type="match status" value="2"/>
</dbReference>
<dbReference type="EMBL" id="SMYO01000006">
    <property type="protein sequence ID" value="TDK60736.1"/>
    <property type="molecule type" value="Genomic_DNA"/>
</dbReference>
<evidence type="ECO:0000313" key="5">
    <source>
        <dbReference type="EMBL" id="TDK60736.1"/>
    </source>
</evidence>
<feature type="domain" description="N-acetyltransferase" evidence="3">
    <location>
        <begin position="3"/>
        <end position="148"/>
    </location>
</feature>
<dbReference type="Proteomes" id="UP001178888">
    <property type="component" value="Unassembled WGS sequence"/>
</dbReference>
<evidence type="ECO:0000256" key="2">
    <source>
        <dbReference type="ARBA" id="ARBA00023315"/>
    </source>
</evidence>
<name>A0A4R5VQT1_9BACI</name>
<evidence type="ECO:0000313" key="4">
    <source>
        <dbReference type="EMBL" id="MDQ6598721.1"/>
    </source>
</evidence>
<feature type="domain" description="N-acetyltransferase" evidence="3">
    <location>
        <begin position="141"/>
        <end position="279"/>
    </location>
</feature>
<dbReference type="CDD" id="cd04301">
    <property type="entry name" value="NAT_SF"/>
    <property type="match status" value="2"/>
</dbReference>
<keyword evidence="7" id="KW-1185">Reference proteome</keyword>
<dbReference type="AlphaFoldDB" id="A0A4R5VQT1"/>
<protein>
    <submittedName>
        <fullName evidence="5">GNAT family N-acetyltransferase</fullName>
        <ecNumber evidence="4">2.3.1.-</ecNumber>
    </submittedName>
</protein>
<evidence type="ECO:0000256" key="1">
    <source>
        <dbReference type="ARBA" id="ARBA00022679"/>
    </source>
</evidence>
<comment type="caution">
    <text evidence="5">The sequence shown here is derived from an EMBL/GenBank/DDBJ whole genome shotgun (WGS) entry which is preliminary data.</text>
</comment>